<organism evidence="2">
    <name type="scientific">Anthurium amnicola</name>
    <dbReference type="NCBI Taxonomy" id="1678845"/>
    <lineage>
        <taxon>Eukaryota</taxon>
        <taxon>Viridiplantae</taxon>
        <taxon>Streptophyta</taxon>
        <taxon>Embryophyta</taxon>
        <taxon>Tracheophyta</taxon>
        <taxon>Spermatophyta</taxon>
        <taxon>Magnoliopsida</taxon>
        <taxon>Liliopsida</taxon>
        <taxon>Araceae</taxon>
        <taxon>Pothoideae</taxon>
        <taxon>Potheae</taxon>
        <taxon>Anthurium</taxon>
    </lineage>
</organism>
<feature type="compositionally biased region" description="Basic and acidic residues" evidence="1">
    <location>
        <begin position="68"/>
        <end position="81"/>
    </location>
</feature>
<accession>A0A1D1Y0W4</accession>
<feature type="non-terminal residue" evidence="2">
    <location>
        <position position="1"/>
    </location>
</feature>
<feature type="compositionally biased region" description="Low complexity" evidence="1">
    <location>
        <begin position="35"/>
        <end position="46"/>
    </location>
</feature>
<evidence type="ECO:0000256" key="1">
    <source>
        <dbReference type="SAM" id="MobiDB-lite"/>
    </source>
</evidence>
<dbReference type="AlphaFoldDB" id="A0A1D1Y0W4"/>
<feature type="region of interest" description="Disordered" evidence="1">
    <location>
        <begin position="1"/>
        <end position="116"/>
    </location>
</feature>
<reference evidence="2" key="1">
    <citation type="submission" date="2015-07" db="EMBL/GenBank/DDBJ databases">
        <title>Transcriptome Assembly of Anthurium amnicola.</title>
        <authorList>
            <person name="Suzuki J."/>
        </authorList>
    </citation>
    <scope>NUCLEOTIDE SEQUENCE</scope>
</reference>
<sequence>AQRVGAAAAHPGAPQRGLLPLPRRAELGRGRAAERVPPGAAAAEGRPVPERDPIGRRPPGGGGGAQEGARRVVREGGREGLGEEGDGGARGFDGEGERQKVGGVPPGRGGPAEVHDGARREALGDGGFGQVRNRTSPAAIMLVGFRCTSVDSDPYFIHLIKNVKNIMIKNK</sequence>
<dbReference type="EMBL" id="GDJX01019660">
    <property type="protein sequence ID" value="JAT48276.1"/>
    <property type="molecule type" value="Transcribed_RNA"/>
</dbReference>
<protein>
    <submittedName>
        <fullName evidence="2">Uncharacterized protein</fullName>
    </submittedName>
</protein>
<gene>
    <name evidence="2" type="ORF">g.124279</name>
</gene>
<proteinExistence type="predicted"/>
<evidence type="ECO:0000313" key="2">
    <source>
        <dbReference type="EMBL" id="JAT48276.1"/>
    </source>
</evidence>
<feature type="compositionally biased region" description="Basic and acidic residues" evidence="1">
    <location>
        <begin position="23"/>
        <end position="34"/>
    </location>
</feature>
<name>A0A1D1Y0W4_9ARAE</name>